<proteinExistence type="predicted"/>
<evidence type="ECO:0000313" key="2">
    <source>
        <dbReference type="Proteomes" id="UP001240639"/>
    </source>
</evidence>
<evidence type="ECO:0000313" key="1">
    <source>
        <dbReference type="EMBL" id="MDP4574291.1"/>
    </source>
</evidence>
<name>A0ABT9HME8_9SPHN</name>
<dbReference type="Proteomes" id="UP001240639">
    <property type="component" value="Unassembled WGS sequence"/>
</dbReference>
<dbReference type="InterPro" id="IPR037234">
    <property type="entry name" value="ImmE5_sf"/>
</dbReference>
<organism evidence="1 2">
    <name type="scientific">Qipengyuania profundimaris</name>
    <dbReference type="NCBI Taxonomy" id="3067652"/>
    <lineage>
        <taxon>Bacteria</taxon>
        <taxon>Pseudomonadati</taxon>
        <taxon>Pseudomonadota</taxon>
        <taxon>Alphaproteobacteria</taxon>
        <taxon>Sphingomonadales</taxon>
        <taxon>Erythrobacteraceae</taxon>
        <taxon>Qipengyuania</taxon>
    </lineage>
</organism>
<dbReference type="SUPFAM" id="SSF143469">
    <property type="entry name" value="ImmE5-like"/>
    <property type="match status" value="1"/>
</dbReference>
<accession>A0ABT9HME8</accession>
<dbReference type="Gene3D" id="3.30.190.30">
    <property type="match status" value="1"/>
</dbReference>
<comment type="caution">
    <text evidence="1">The sequence shown here is derived from an EMBL/GenBank/DDBJ whole genome shotgun (WGS) entry which is preliminary data.</text>
</comment>
<dbReference type="EMBL" id="JAVAIM010000001">
    <property type="protein sequence ID" value="MDP4574291.1"/>
    <property type="molecule type" value="Genomic_DNA"/>
</dbReference>
<keyword evidence="2" id="KW-1185">Reference proteome</keyword>
<sequence>MRFDDADCYFDQFGSGWMKLSKGAAENAVARILEGPSELLEIEGGIWRNPGFEARLDAIIAMRHFDKSEYANIVREYFRELPDTYDTFIVTSR</sequence>
<reference evidence="1 2" key="1">
    <citation type="submission" date="2023-08" db="EMBL/GenBank/DDBJ databases">
        <title>genomic of G39.</title>
        <authorList>
            <person name="Wang Y."/>
        </authorList>
    </citation>
    <scope>NUCLEOTIDE SEQUENCE [LARGE SCALE GENOMIC DNA]</scope>
    <source>
        <strain evidence="1 2">G39</strain>
    </source>
</reference>
<protein>
    <submittedName>
        <fullName evidence="1">Uncharacterized protein</fullName>
    </submittedName>
</protein>
<gene>
    <name evidence="1" type="ORF">Q9K02_03960</name>
</gene>
<dbReference type="RefSeq" id="WP_305931722.1">
    <property type="nucleotide sequence ID" value="NZ_JAVAIM010000001.1"/>
</dbReference>